<evidence type="ECO:0000313" key="1">
    <source>
        <dbReference type="EMBL" id="JAH04526.1"/>
    </source>
</evidence>
<name>A0A0E9PIT9_ANGAN</name>
<dbReference type="AlphaFoldDB" id="A0A0E9PIT9"/>
<organism evidence="1">
    <name type="scientific">Anguilla anguilla</name>
    <name type="common">European freshwater eel</name>
    <name type="synonym">Muraena anguilla</name>
    <dbReference type="NCBI Taxonomy" id="7936"/>
    <lineage>
        <taxon>Eukaryota</taxon>
        <taxon>Metazoa</taxon>
        <taxon>Chordata</taxon>
        <taxon>Craniata</taxon>
        <taxon>Vertebrata</taxon>
        <taxon>Euteleostomi</taxon>
        <taxon>Actinopterygii</taxon>
        <taxon>Neopterygii</taxon>
        <taxon>Teleostei</taxon>
        <taxon>Anguilliformes</taxon>
        <taxon>Anguillidae</taxon>
        <taxon>Anguilla</taxon>
    </lineage>
</organism>
<protein>
    <submittedName>
        <fullName evidence="1">Uncharacterized protein</fullName>
    </submittedName>
</protein>
<dbReference type="EMBL" id="GBXM01104051">
    <property type="protein sequence ID" value="JAH04526.1"/>
    <property type="molecule type" value="Transcribed_RNA"/>
</dbReference>
<reference evidence="1" key="1">
    <citation type="submission" date="2014-11" db="EMBL/GenBank/DDBJ databases">
        <authorList>
            <person name="Amaro Gonzalez C."/>
        </authorList>
    </citation>
    <scope>NUCLEOTIDE SEQUENCE</scope>
</reference>
<proteinExistence type="predicted"/>
<accession>A0A0E9PIT9</accession>
<sequence length="48" mass="5778">MLTKPSYYISNSLYSLRQHRSLCNRFIRTYCLSLEDKELFSKVLQAIF</sequence>
<reference evidence="1" key="2">
    <citation type="journal article" date="2015" name="Fish Shellfish Immunol.">
        <title>Early steps in the European eel (Anguilla anguilla)-Vibrio vulnificus interaction in the gills: Role of the RtxA13 toxin.</title>
        <authorList>
            <person name="Callol A."/>
            <person name="Pajuelo D."/>
            <person name="Ebbesson L."/>
            <person name="Teles M."/>
            <person name="MacKenzie S."/>
            <person name="Amaro C."/>
        </authorList>
    </citation>
    <scope>NUCLEOTIDE SEQUENCE</scope>
</reference>